<evidence type="ECO:0000313" key="3">
    <source>
        <dbReference type="Proteomes" id="UP001065265"/>
    </source>
</evidence>
<protein>
    <submittedName>
        <fullName evidence="2">Glycosyltransferase family 2 protein</fullName>
    </submittedName>
</protein>
<proteinExistence type="predicted"/>
<keyword evidence="2" id="KW-0614">Plasmid</keyword>
<evidence type="ECO:0000259" key="1">
    <source>
        <dbReference type="Pfam" id="PF00535"/>
    </source>
</evidence>
<dbReference type="SUPFAM" id="SSF53448">
    <property type="entry name" value="Nucleotide-diphospho-sugar transferases"/>
    <property type="match status" value="1"/>
</dbReference>
<accession>A0ABY5T6D5</accession>
<dbReference type="InterPro" id="IPR001173">
    <property type="entry name" value="Glyco_trans_2-like"/>
</dbReference>
<geneLocation type="plasmid" evidence="2 3">
    <name>unnamed</name>
</geneLocation>
<dbReference type="Gene3D" id="3.90.550.10">
    <property type="entry name" value="Spore Coat Polysaccharide Biosynthesis Protein SpsA, Chain A"/>
    <property type="match status" value="1"/>
</dbReference>
<dbReference type="Proteomes" id="UP001065265">
    <property type="component" value="Plasmid unnamed"/>
</dbReference>
<gene>
    <name evidence="2" type="ORF">L1F33_14420</name>
</gene>
<dbReference type="PANTHER" id="PTHR43179">
    <property type="entry name" value="RHAMNOSYLTRANSFERASE WBBL"/>
    <property type="match status" value="1"/>
</dbReference>
<evidence type="ECO:0000313" key="2">
    <source>
        <dbReference type="EMBL" id="UVI40878.1"/>
    </source>
</evidence>
<dbReference type="Pfam" id="PF00535">
    <property type="entry name" value="Glycos_transf_2"/>
    <property type="match status" value="1"/>
</dbReference>
<reference evidence="2" key="1">
    <citation type="submission" date="2022-02" db="EMBL/GenBank/DDBJ databases">
        <title>Qipengyuania spongiae sp. nov., isolated from marine sponge.</title>
        <authorList>
            <person name="Li Z."/>
            <person name="Zhang M."/>
        </authorList>
    </citation>
    <scope>NUCLEOTIDE SEQUENCE</scope>
    <source>
        <strain evidence="2">PHS-Z21</strain>
        <plasmid evidence="2">unnamed</plasmid>
    </source>
</reference>
<dbReference type="CDD" id="cd04186">
    <property type="entry name" value="GT_2_like_c"/>
    <property type="match status" value="1"/>
</dbReference>
<organism evidence="2 3">
    <name type="scientific">Qipengyuania spongiae</name>
    <dbReference type="NCBI Taxonomy" id="2909673"/>
    <lineage>
        <taxon>Bacteria</taxon>
        <taxon>Pseudomonadati</taxon>
        <taxon>Pseudomonadota</taxon>
        <taxon>Alphaproteobacteria</taxon>
        <taxon>Sphingomonadales</taxon>
        <taxon>Erythrobacteraceae</taxon>
        <taxon>Qipengyuania</taxon>
    </lineage>
</organism>
<keyword evidence="3" id="KW-1185">Reference proteome</keyword>
<dbReference type="PANTHER" id="PTHR43179:SF7">
    <property type="entry name" value="RHAMNOSYLTRANSFERASE WBBL"/>
    <property type="match status" value="1"/>
</dbReference>
<dbReference type="RefSeq" id="WP_265561604.1">
    <property type="nucleotide sequence ID" value="NZ_CP092472.1"/>
</dbReference>
<dbReference type="EMBL" id="CP092472">
    <property type="protein sequence ID" value="UVI40878.1"/>
    <property type="molecule type" value="Genomic_DNA"/>
</dbReference>
<sequence length="315" mass="35309">MNGEAVDIVIVNWNAGPLLAACLRSIASSNTHRISSIVVIDNASSDGSADINCVDLPLEIVKSEVNLGFGRACNLGAEQGNARYLLFLNPDTEVGPSTITTAVEFLDRPEHSDIGVLGIRLEDRDGTIQRHCARFPSWRTMVGEALGLSHFFPEQFPPVIMREFDHRTERDVDHVIGAFYCMRRDLFERVGGFDPTYFVYFEDLDLSHRIAQTGARIHYEPHITAYHKGGGTSDQIKARRLCYALAGRLTYADKHFSRLARAAVYAAILLVEPLVRTVRALISSSRQELCETWQGFGMLYKSLLSRRRARLPDRP</sequence>
<name>A0ABY5T6D5_9SPHN</name>
<feature type="domain" description="Glycosyltransferase 2-like" evidence="1">
    <location>
        <begin position="8"/>
        <end position="190"/>
    </location>
</feature>
<dbReference type="InterPro" id="IPR029044">
    <property type="entry name" value="Nucleotide-diphossugar_trans"/>
</dbReference>